<comment type="caution">
    <text evidence="4">The sequence shown here is derived from an EMBL/GenBank/DDBJ whole genome shotgun (WGS) entry which is preliminary data.</text>
</comment>
<proteinExistence type="inferred from homology"/>
<dbReference type="PROSITE" id="PS00061">
    <property type="entry name" value="ADH_SHORT"/>
    <property type="match status" value="1"/>
</dbReference>
<evidence type="ECO:0000259" key="3">
    <source>
        <dbReference type="SMART" id="SM00822"/>
    </source>
</evidence>
<dbReference type="Proteomes" id="UP001596189">
    <property type="component" value="Unassembled WGS sequence"/>
</dbReference>
<evidence type="ECO:0000313" key="5">
    <source>
        <dbReference type="Proteomes" id="UP001596189"/>
    </source>
</evidence>
<dbReference type="InterPro" id="IPR057326">
    <property type="entry name" value="KR_dom"/>
</dbReference>
<feature type="domain" description="Ketoreductase" evidence="3">
    <location>
        <begin position="9"/>
        <end position="185"/>
    </location>
</feature>
<dbReference type="EC" id="1.1.1.-" evidence="4"/>
<sequence length="256" mass="26243">MPVPESSDRVALVTGAGRGIGRAVAIALSRQGLRVALTARSAAELAETAQACPADTLVVPADLLDLSGVDQVFDQVEDAWGPVTDLVLNAGTSGSARIERTSDEDWQHTLDLNLTAPFRCVRRAVPAMRASGNGRIVAIASVAGKVGEPYIAAYTASKHGLLGLVRSAAAELAGDGVTVNAVCPGYVDTPMTDATVRAIAAATGRTPEQARDALARKQPTGRLVTPDEVADVVLLCLANPSITGQAINVDGGAVQS</sequence>
<dbReference type="InterPro" id="IPR050259">
    <property type="entry name" value="SDR"/>
</dbReference>
<dbReference type="GO" id="GO:0016491">
    <property type="term" value="F:oxidoreductase activity"/>
    <property type="evidence" value="ECO:0007669"/>
    <property type="project" value="UniProtKB-KW"/>
</dbReference>
<evidence type="ECO:0000256" key="1">
    <source>
        <dbReference type="ARBA" id="ARBA00006484"/>
    </source>
</evidence>
<evidence type="ECO:0000256" key="2">
    <source>
        <dbReference type="RuleBase" id="RU000363"/>
    </source>
</evidence>
<dbReference type="InterPro" id="IPR002347">
    <property type="entry name" value="SDR_fam"/>
</dbReference>
<accession>A0ABW1JAR7</accession>
<protein>
    <submittedName>
        <fullName evidence="4">SDR family NAD(P)-dependent oxidoreductase</fullName>
        <ecNumber evidence="4">1.1.1.-</ecNumber>
    </submittedName>
</protein>
<dbReference type="EMBL" id="JBHSRD010000002">
    <property type="protein sequence ID" value="MFC6006012.1"/>
    <property type="molecule type" value="Genomic_DNA"/>
</dbReference>
<dbReference type="InterPro" id="IPR036291">
    <property type="entry name" value="NAD(P)-bd_dom_sf"/>
</dbReference>
<dbReference type="Pfam" id="PF00106">
    <property type="entry name" value="adh_short"/>
    <property type="match status" value="1"/>
</dbReference>
<gene>
    <name evidence="4" type="ORF">ACFQDO_02615</name>
</gene>
<dbReference type="PRINTS" id="PR00080">
    <property type="entry name" value="SDRFAMILY"/>
</dbReference>
<dbReference type="SUPFAM" id="SSF51735">
    <property type="entry name" value="NAD(P)-binding Rossmann-fold domains"/>
    <property type="match status" value="1"/>
</dbReference>
<keyword evidence="5" id="KW-1185">Reference proteome</keyword>
<reference evidence="5" key="1">
    <citation type="journal article" date="2019" name="Int. J. Syst. Evol. Microbiol.">
        <title>The Global Catalogue of Microorganisms (GCM) 10K type strain sequencing project: providing services to taxonomists for standard genome sequencing and annotation.</title>
        <authorList>
            <consortium name="The Broad Institute Genomics Platform"/>
            <consortium name="The Broad Institute Genome Sequencing Center for Infectious Disease"/>
            <person name="Wu L."/>
            <person name="Ma J."/>
        </authorList>
    </citation>
    <scope>NUCLEOTIDE SEQUENCE [LARGE SCALE GENOMIC DNA]</scope>
    <source>
        <strain evidence="5">KACC 14249</strain>
    </source>
</reference>
<dbReference type="InterPro" id="IPR020904">
    <property type="entry name" value="Sc_DH/Rdtase_CS"/>
</dbReference>
<dbReference type="PRINTS" id="PR00081">
    <property type="entry name" value="GDHRDH"/>
</dbReference>
<dbReference type="SMART" id="SM00822">
    <property type="entry name" value="PKS_KR"/>
    <property type="match status" value="1"/>
</dbReference>
<dbReference type="Gene3D" id="3.40.50.720">
    <property type="entry name" value="NAD(P)-binding Rossmann-like Domain"/>
    <property type="match status" value="1"/>
</dbReference>
<dbReference type="RefSeq" id="WP_345716879.1">
    <property type="nucleotide sequence ID" value="NZ_BAABFP010000005.1"/>
</dbReference>
<organism evidence="4 5">
    <name type="scientific">Angustibacter luteus</name>
    <dbReference type="NCBI Taxonomy" id="658456"/>
    <lineage>
        <taxon>Bacteria</taxon>
        <taxon>Bacillati</taxon>
        <taxon>Actinomycetota</taxon>
        <taxon>Actinomycetes</taxon>
        <taxon>Kineosporiales</taxon>
        <taxon>Kineosporiaceae</taxon>
    </lineage>
</organism>
<comment type="similarity">
    <text evidence="1 2">Belongs to the short-chain dehydrogenases/reductases (SDR) family.</text>
</comment>
<evidence type="ECO:0000313" key="4">
    <source>
        <dbReference type="EMBL" id="MFC6006012.1"/>
    </source>
</evidence>
<dbReference type="PANTHER" id="PTHR42879">
    <property type="entry name" value="3-OXOACYL-(ACYL-CARRIER-PROTEIN) REDUCTASE"/>
    <property type="match status" value="1"/>
</dbReference>
<name>A0ABW1JAR7_9ACTN</name>
<keyword evidence="4" id="KW-0560">Oxidoreductase</keyword>
<dbReference type="PANTHER" id="PTHR42879:SF2">
    <property type="entry name" value="3-OXOACYL-[ACYL-CARRIER-PROTEIN] REDUCTASE FABG"/>
    <property type="match status" value="1"/>
</dbReference>